<accession>A0A1I7ULH1</accession>
<evidence type="ECO:0000256" key="1">
    <source>
        <dbReference type="ARBA" id="ARBA00004141"/>
    </source>
</evidence>
<comment type="similarity">
    <text evidence="6">Belongs to the major facilitator superfamily. Spinster (TC 2.A.1.49) family.</text>
</comment>
<protein>
    <submittedName>
        <fullName evidence="11">MFS domain-containing protein</fullName>
    </submittedName>
</protein>
<evidence type="ECO:0000256" key="3">
    <source>
        <dbReference type="ARBA" id="ARBA00022692"/>
    </source>
</evidence>
<dbReference type="PANTHER" id="PTHR23505:SF79">
    <property type="entry name" value="PROTEIN SPINSTER"/>
    <property type="match status" value="1"/>
</dbReference>
<dbReference type="WBParaSite" id="Csp11.Scaffold630.g17154.t1">
    <property type="protein sequence ID" value="Csp11.Scaffold630.g17154.t1"/>
    <property type="gene ID" value="Csp11.Scaffold630.g17154"/>
</dbReference>
<feature type="transmembrane region" description="Helical" evidence="8">
    <location>
        <begin position="62"/>
        <end position="82"/>
    </location>
</feature>
<evidence type="ECO:0000256" key="6">
    <source>
        <dbReference type="ARBA" id="ARBA00024338"/>
    </source>
</evidence>
<dbReference type="Gene3D" id="1.20.1250.20">
    <property type="entry name" value="MFS general substrate transporter like domains"/>
    <property type="match status" value="1"/>
</dbReference>
<dbReference type="STRING" id="1561998.A0A1I7ULH1"/>
<keyword evidence="5 8" id="KW-0472">Membrane</keyword>
<dbReference type="PROSITE" id="PS50850">
    <property type="entry name" value="MFS"/>
    <property type="match status" value="1"/>
</dbReference>
<feature type="transmembrane region" description="Helical" evidence="8">
    <location>
        <begin position="282"/>
        <end position="304"/>
    </location>
</feature>
<feature type="transmembrane region" description="Helical" evidence="8">
    <location>
        <begin position="236"/>
        <end position="256"/>
    </location>
</feature>
<dbReference type="CDD" id="cd17328">
    <property type="entry name" value="MFS_spinster_like"/>
    <property type="match status" value="1"/>
</dbReference>
<evidence type="ECO:0000313" key="10">
    <source>
        <dbReference type="Proteomes" id="UP000095282"/>
    </source>
</evidence>
<dbReference type="PANTHER" id="PTHR23505">
    <property type="entry name" value="SPINSTER"/>
    <property type="match status" value="1"/>
</dbReference>
<feature type="transmembrane region" description="Helical" evidence="8">
    <location>
        <begin position="325"/>
        <end position="343"/>
    </location>
</feature>
<organism evidence="10 11">
    <name type="scientific">Caenorhabditis tropicalis</name>
    <dbReference type="NCBI Taxonomy" id="1561998"/>
    <lineage>
        <taxon>Eukaryota</taxon>
        <taxon>Metazoa</taxon>
        <taxon>Ecdysozoa</taxon>
        <taxon>Nematoda</taxon>
        <taxon>Chromadorea</taxon>
        <taxon>Rhabditida</taxon>
        <taxon>Rhabditina</taxon>
        <taxon>Rhabditomorpha</taxon>
        <taxon>Rhabditoidea</taxon>
        <taxon>Rhabditidae</taxon>
        <taxon>Peloderinae</taxon>
        <taxon>Caenorhabditis</taxon>
    </lineage>
</organism>
<evidence type="ECO:0000256" key="7">
    <source>
        <dbReference type="SAM" id="MobiDB-lite"/>
    </source>
</evidence>
<feature type="transmembrane region" description="Helical" evidence="8">
    <location>
        <begin position="183"/>
        <end position="203"/>
    </location>
</feature>
<keyword evidence="2" id="KW-0813">Transport</keyword>
<keyword evidence="3 8" id="KW-0812">Transmembrane</keyword>
<feature type="transmembrane region" description="Helical" evidence="8">
    <location>
        <begin position="431"/>
        <end position="453"/>
    </location>
</feature>
<dbReference type="SUPFAM" id="SSF103473">
    <property type="entry name" value="MFS general substrate transporter"/>
    <property type="match status" value="1"/>
</dbReference>
<dbReference type="InterPro" id="IPR011701">
    <property type="entry name" value="MFS"/>
</dbReference>
<sequence>MPNEIEEYSGSPPVEIGYKKKWITCSILLLINLLNYIDRYSIVGVLPRLSEYFTINDKDKGLLQTVFVVFYMFAAPLFGYLGDRYNRKMLMISGIVIWISAVFASSFVKEGESHFNTFLLCRAVVGIGEASYSTIAPTILSDIFSGSARSRILMLFYFAIPVGSGLGFIAGSKIALLTNSWQWGVRFSPIVGIACLALMVFLFEEPVRGACDGARQSGEEDSLREDLRYLLSIKTFYLVTLASTAAFFTIGAMTWWTPEFVGYAYGVIKGIPKTPEAEKSEISLWFGAITSIGGILGVATGSVVSRAWRDGTSLFRNHASEKADLYICALAMFIALPFLFLFVFVAEFSIIFCLIAVYFAIMSCCMCWAVNVDTLMYVVVAHRRASALAVQTMVAHLLGDAASPYIIGAISDWLRGEDASNAGRFAALQKAFYGSNFMLVIAGALYLAATFYVEEDRKEALFQMDVSAPDHWREPQDDMEALIPHSHPDTVEGREEEPADIVNEISHSSA</sequence>
<name>A0A1I7ULH1_9PELO</name>
<keyword evidence="4 8" id="KW-1133">Transmembrane helix</keyword>
<feature type="transmembrane region" description="Helical" evidence="8">
    <location>
        <begin position="22"/>
        <end position="42"/>
    </location>
</feature>
<proteinExistence type="inferred from homology"/>
<evidence type="ECO:0000256" key="4">
    <source>
        <dbReference type="ARBA" id="ARBA00022989"/>
    </source>
</evidence>
<feature type="transmembrane region" description="Helical" evidence="8">
    <location>
        <begin position="349"/>
        <end position="372"/>
    </location>
</feature>
<dbReference type="InterPro" id="IPR036259">
    <property type="entry name" value="MFS_trans_sf"/>
</dbReference>
<dbReference type="InterPro" id="IPR020846">
    <property type="entry name" value="MFS_dom"/>
</dbReference>
<feature type="transmembrane region" description="Helical" evidence="8">
    <location>
        <begin position="114"/>
        <end position="140"/>
    </location>
</feature>
<feature type="region of interest" description="Disordered" evidence="7">
    <location>
        <begin position="483"/>
        <end position="510"/>
    </location>
</feature>
<dbReference type="AlphaFoldDB" id="A0A1I7ULH1"/>
<feature type="transmembrane region" description="Helical" evidence="8">
    <location>
        <begin position="152"/>
        <end position="171"/>
    </location>
</feature>
<dbReference type="InterPro" id="IPR044770">
    <property type="entry name" value="MFS_spinster-like"/>
</dbReference>
<dbReference type="eggNOG" id="KOG1330">
    <property type="taxonomic scope" value="Eukaryota"/>
</dbReference>
<evidence type="ECO:0000256" key="2">
    <source>
        <dbReference type="ARBA" id="ARBA00022448"/>
    </source>
</evidence>
<evidence type="ECO:0000256" key="8">
    <source>
        <dbReference type="SAM" id="Phobius"/>
    </source>
</evidence>
<feature type="transmembrane region" description="Helical" evidence="8">
    <location>
        <begin position="89"/>
        <end position="108"/>
    </location>
</feature>
<dbReference type="GO" id="GO:0022857">
    <property type="term" value="F:transmembrane transporter activity"/>
    <property type="evidence" value="ECO:0007669"/>
    <property type="project" value="InterPro"/>
</dbReference>
<reference evidence="11" key="1">
    <citation type="submission" date="2016-11" db="UniProtKB">
        <authorList>
            <consortium name="WormBaseParasite"/>
        </authorList>
    </citation>
    <scope>IDENTIFICATION</scope>
</reference>
<dbReference type="Proteomes" id="UP000095282">
    <property type="component" value="Unplaced"/>
</dbReference>
<evidence type="ECO:0000256" key="5">
    <source>
        <dbReference type="ARBA" id="ARBA00023136"/>
    </source>
</evidence>
<feature type="domain" description="Major facilitator superfamily (MFS) profile" evidence="9">
    <location>
        <begin position="24"/>
        <end position="458"/>
    </location>
</feature>
<dbReference type="Pfam" id="PF07690">
    <property type="entry name" value="MFS_1"/>
    <property type="match status" value="1"/>
</dbReference>
<keyword evidence="10" id="KW-1185">Reference proteome</keyword>
<evidence type="ECO:0000313" key="11">
    <source>
        <dbReference type="WBParaSite" id="Csp11.Scaffold630.g17154.t1"/>
    </source>
</evidence>
<dbReference type="GO" id="GO:0016020">
    <property type="term" value="C:membrane"/>
    <property type="evidence" value="ECO:0007669"/>
    <property type="project" value="UniProtKB-SubCell"/>
</dbReference>
<comment type="subcellular location">
    <subcellularLocation>
        <location evidence="1">Membrane</location>
        <topology evidence="1">Multi-pass membrane protein</topology>
    </subcellularLocation>
</comment>
<evidence type="ECO:0000259" key="9">
    <source>
        <dbReference type="PROSITE" id="PS50850"/>
    </source>
</evidence>